<keyword evidence="7 14" id="KW-0274">FAD</keyword>
<keyword evidence="9 14" id="KW-0560">Oxidoreductase</keyword>
<protein>
    <recommendedName>
        <fullName evidence="14">Electron transfer flavoprotein-ubiquinone oxidoreductase</fullName>
        <shortName evidence="14">ETF-QO</shortName>
        <ecNumber evidence="14">1.5.5.1</ecNumber>
    </recommendedName>
</protein>
<evidence type="ECO:0000256" key="8">
    <source>
        <dbReference type="ARBA" id="ARBA00022982"/>
    </source>
</evidence>
<dbReference type="PANTHER" id="PTHR10617:SF107">
    <property type="entry name" value="ELECTRON TRANSFER FLAVOPROTEIN-UBIQUINONE OXIDOREDUCTASE, MITOCHONDRIAL"/>
    <property type="match status" value="1"/>
</dbReference>
<evidence type="ECO:0000256" key="14">
    <source>
        <dbReference type="RuleBase" id="RU366068"/>
    </source>
</evidence>
<organism evidence="16 17">
    <name type="scientific">Steinernema carpocapsae</name>
    <name type="common">Entomopathogenic nematode</name>
    <dbReference type="NCBI Taxonomy" id="34508"/>
    <lineage>
        <taxon>Eukaryota</taxon>
        <taxon>Metazoa</taxon>
        <taxon>Ecdysozoa</taxon>
        <taxon>Nematoda</taxon>
        <taxon>Chromadorea</taxon>
        <taxon>Rhabditida</taxon>
        <taxon>Tylenchina</taxon>
        <taxon>Panagrolaimomorpha</taxon>
        <taxon>Strongyloidoidea</taxon>
        <taxon>Steinernematidae</taxon>
        <taxon>Steinernema</taxon>
    </lineage>
</organism>
<keyword evidence="10 14" id="KW-0408">Iron</keyword>
<evidence type="ECO:0000256" key="5">
    <source>
        <dbReference type="ARBA" id="ARBA00022630"/>
    </source>
</evidence>
<evidence type="ECO:0000256" key="12">
    <source>
        <dbReference type="ARBA" id="ARBA00023075"/>
    </source>
</evidence>
<dbReference type="STRING" id="34508.A0A4V6A559"/>
<keyword evidence="8 14" id="KW-0249">Electron transport</keyword>
<evidence type="ECO:0000256" key="9">
    <source>
        <dbReference type="ARBA" id="ARBA00023002"/>
    </source>
</evidence>
<evidence type="ECO:0000256" key="10">
    <source>
        <dbReference type="ARBA" id="ARBA00023004"/>
    </source>
</evidence>
<dbReference type="Pfam" id="PF05187">
    <property type="entry name" value="Fer4_ETF_QO"/>
    <property type="match status" value="1"/>
</dbReference>
<evidence type="ECO:0000313" key="16">
    <source>
        <dbReference type="EMBL" id="TKR89605.1"/>
    </source>
</evidence>
<comment type="function">
    <text evidence="2 14">Accepts electrons from ETF and reduces ubiquinone.</text>
</comment>
<keyword evidence="17" id="KW-1185">Reference proteome</keyword>
<feature type="domain" description="4Fe-4S ferredoxin-type" evidence="15">
    <location>
        <begin position="180"/>
        <end position="209"/>
    </location>
</feature>
<keyword evidence="12 14" id="KW-0830">Ubiquinone</keyword>
<dbReference type="GO" id="GO:0051539">
    <property type="term" value="F:4 iron, 4 sulfur cluster binding"/>
    <property type="evidence" value="ECO:0007669"/>
    <property type="project" value="UniProtKB-UniRule"/>
</dbReference>
<dbReference type="GO" id="GO:0004174">
    <property type="term" value="F:electron-transferring-flavoprotein dehydrogenase activity"/>
    <property type="evidence" value="ECO:0007669"/>
    <property type="project" value="UniProtKB-UniRule"/>
</dbReference>
<dbReference type="FunFam" id="3.30.70.20:FF:000012">
    <property type="entry name" value="Electron transfer flavoprotein-ubiquinone oxidoreductase, mitochondrial"/>
    <property type="match status" value="1"/>
</dbReference>
<evidence type="ECO:0000256" key="1">
    <source>
        <dbReference type="ARBA" id="ARBA00001974"/>
    </source>
</evidence>
<comment type="cofactor">
    <cofactor evidence="14">
        <name>[4Fe-4S] cluster</name>
        <dbReference type="ChEBI" id="CHEBI:49883"/>
    </cofactor>
    <text evidence="14">Binds 1 [4Fe-4S] cluster.</text>
</comment>
<evidence type="ECO:0000256" key="6">
    <source>
        <dbReference type="ARBA" id="ARBA00022723"/>
    </source>
</evidence>
<dbReference type="PROSITE" id="PS51379">
    <property type="entry name" value="4FE4S_FER_2"/>
    <property type="match status" value="1"/>
</dbReference>
<reference evidence="16 17" key="2">
    <citation type="journal article" date="2019" name="G3 (Bethesda)">
        <title>Hybrid Assembly of the Genome of the Entomopathogenic Nematode Steinernema carpocapsae Identifies the X-Chromosome.</title>
        <authorList>
            <person name="Serra L."/>
            <person name="Macchietto M."/>
            <person name="Macias-Munoz A."/>
            <person name="McGill C.J."/>
            <person name="Rodriguez I.M."/>
            <person name="Rodriguez B."/>
            <person name="Murad R."/>
            <person name="Mortazavi A."/>
        </authorList>
    </citation>
    <scope>NUCLEOTIDE SEQUENCE [LARGE SCALE GENOMIC DNA]</scope>
    <source>
        <strain evidence="16 17">ALL</strain>
    </source>
</reference>
<name>A0A4V6A559_STECR</name>
<keyword evidence="3 14" id="KW-0813">Transport</keyword>
<dbReference type="GO" id="GO:0046872">
    <property type="term" value="F:metal ion binding"/>
    <property type="evidence" value="ECO:0007669"/>
    <property type="project" value="UniProtKB-KW"/>
</dbReference>
<dbReference type="Gene3D" id="3.30.9.90">
    <property type="match status" value="1"/>
</dbReference>
<proteinExistence type="predicted"/>
<dbReference type="InterPro" id="IPR040156">
    <property type="entry name" value="ETF-QO"/>
</dbReference>
<dbReference type="InterPro" id="IPR017896">
    <property type="entry name" value="4Fe4S_Fe-S-bd"/>
</dbReference>
<dbReference type="Gene3D" id="3.30.70.20">
    <property type="match status" value="1"/>
</dbReference>
<dbReference type="Proteomes" id="UP000298663">
    <property type="component" value="Unassembled WGS sequence"/>
</dbReference>
<dbReference type="InterPro" id="IPR036188">
    <property type="entry name" value="FAD/NAD-bd_sf"/>
</dbReference>
<evidence type="ECO:0000259" key="15">
    <source>
        <dbReference type="PROSITE" id="PS51379"/>
    </source>
</evidence>
<dbReference type="PANTHER" id="PTHR10617">
    <property type="entry name" value="ELECTRON TRANSFER FLAVOPROTEIN-UBIQUINONE OXIDOREDUCTASE"/>
    <property type="match status" value="1"/>
</dbReference>
<reference evidence="16 17" key="1">
    <citation type="journal article" date="2015" name="Genome Biol.">
        <title>Comparative genomics of Steinernema reveals deeply conserved gene regulatory networks.</title>
        <authorList>
            <person name="Dillman A.R."/>
            <person name="Macchietto M."/>
            <person name="Porter C.F."/>
            <person name="Rogers A."/>
            <person name="Williams B."/>
            <person name="Antoshechkin I."/>
            <person name="Lee M.M."/>
            <person name="Goodwin Z."/>
            <person name="Lu X."/>
            <person name="Lewis E.E."/>
            <person name="Goodrich-Blair H."/>
            <person name="Stock S.P."/>
            <person name="Adams B.J."/>
            <person name="Sternberg P.W."/>
            <person name="Mortazavi A."/>
        </authorList>
    </citation>
    <scope>NUCLEOTIDE SEQUENCE [LARGE SCALE GENOMIC DNA]</scope>
    <source>
        <strain evidence="16 17">ALL</strain>
    </source>
</reference>
<dbReference type="EMBL" id="AZBU02000003">
    <property type="protein sequence ID" value="TKR89605.1"/>
    <property type="molecule type" value="Genomic_DNA"/>
</dbReference>
<keyword evidence="6 14" id="KW-0479">Metal-binding</keyword>
<dbReference type="GO" id="GO:0005743">
    <property type="term" value="C:mitochondrial inner membrane"/>
    <property type="evidence" value="ECO:0007669"/>
    <property type="project" value="TreeGrafter"/>
</dbReference>
<evidence type="ECO:0000313" key="17">
    <source>
        <dbReference type="Proteomes" id="UP000298663"/>
    </source>
</evidence>
<evidence type="ECO:0000256" key="2">
    <source>
        <dbReference type="ARBA" id="ARBA00002819"/>
    </source>
</evidence>
<dbReference type="EC" id="1.5.5.1" evidence="14"/>
<gene>
    <name evidence="16" type="ORF">L596_013680</name>
</gene>
<dbReference type="SUPFAM" id="SSF54862">
    <property type="entry name" value="4Fe-4S ferredoxins"/>
    <property type="match status" value="1"/>
</dbReference>
<evidence type="ECO:0000256" key="13">
    <source>
        <dbReference type="ARBA" id="ARBA00052682"/>
    </source>
</evidence>
<keyword evidence="5 14" id="KW-0285">Flavoprotein</keyword>
<dbReference type="OrthoDB" id="437331at2759"/>
<comment type="caution">
    <text evidence="16">The sequence shown here is derived from an EMBL/GenBank/DDBJ whole genome shotgun (WGS) entry which is preliminary data.</text>
</comment>
<dbReference type="AlphaFoldDB" id="A0A4V6A559"/>
<dbReference type="SUPFAM" id="SSF51905">
    <property type="entry name" value="FAD/NAD(P)-binding domain"/>
    <property type="match status" value="1"/>
</dbReference>
<comment type="catalytic activity">
    <reaction evidence="13 14">
        <text>a ubiquinone + reduced [electron-transfer flavoprotein] = a ubiquinol + oxidized [electron-transfer flavoprotein] + H(+)</text>
        <dbReference type="Rhea" id="RHEA:24052"/>
        <dbReference type="Rhea" id="RHEA-COMP:9565"/>
        <dbReference type="Rhea" id="RHEA-COMP:9566"/>
        <dbReference type="Rhea" id="RHEA-COMP:10685"/>
        <dbReference type="Rhea" id="RHEA-COMP:10686"/>
        <dbReference type="ChEBI" id="CHEBI:15378"/>
        <dbReference type="ChEBI" id="CHEBI:16389"/>
        <dbReference type="ChEBI" id="CHEBI:17976"/>
        <dbReference type="ChEBI" id="CHEBI:57692"/>
        <dbReference type="ChEBI" id="CHEBI:58307"/>
        <dbReference type="EC" id="1.5.5.1"/>
    </reaction>
</comment>
<evidence type="ECO:0000256" key="7">
    <source>
        <dbReference type="ARBA" id="ARBA00022827"/>
    </source>
</evidence>
<evidence type="ECO:0000256" key="4">
    <source>
        <dbReference type="ARBA" id="ARBA00022485"/>
    </source>
</evidence>
<sequence>MNVAKLKGIHYGMKSGMVAAETIFEHLDKDTTINPVNYRKNLDKTYVIQEMQSTRNIRPSFNTPFGWIGGMAYSGLFYVLGRGNEPWTLPHGNPDHEKLEPAMKHKPISYPKPDGKFTFDLLTSVALTGTNHKEDEPSHLTLVDDKLPEDNWRVHKGPETRYCPAGVYEYVPSEQKPDHMRLQINAQNCIHCKTCDIKDPKQNINWVAPENGGGPKYSGM</sequence>
<keyword evidence="4" id="KW-0004">4Fe-4S</keyword>
<evidence type="ECO:0000256" key="11">
    <source>
        <dbReference type="ARBA" id="ARBA00023014"/>
    </source>
</evidence>
<dbReference type="InterPro" id="IPR007859">
    <property type="entry name" value="ETF-QO/FixX_C"/>
</dbReference>
<comment type="cofactor">
    <cofactor evidence="1 14">
        <name>FAD</name>
        <dbReference type="ChEBI" id="CHEBI:57692"/>
    </cofactor>
</comment>
<evidence type="ECO:0000256" key="3">
    <source>
        <dbReference type="ARBA" id="ARBA00022448"/>
    </source>
</evidence>
<keyword evidence="11 14" id="KW-0411">Iron-sulfur</keyword>
<accession>A0A4V6A559</accession>